<keyword evidence="3" id="KW-1185">Reference proteome</keyword>
<dbReference type="EMBL" id="CP063365">
    <property type="protein sequence ID" value="QRG10271.1"/>
    <property type="molecule type" value="Genomic_DNA"/>
</dbReference>
<geneLocation type="plasmid" evidence="2 3">
    <name>unnamed3</name>
</geneLocation>
<name>A0A974SL90_9HYPH</name>
<dbReference type="Proteomes" id="UP000596427">
    <property type="component" value="Plasmid unnamed3"/>
</dbReference>
<reference evidence="2 3" key="1">
    <citation type="submission" date="2020-10" db="EMBL/GenBank/DDBJ databases">
        <title>Degradation of 1,4-Dioxane by Xanthobacter sp. YN2, via a Novel Group-2 Soluble Di-Iron Monooxygenase.</title>
        <authorList>
            <person name="Ma F."/>
            <person name="Wang Y."/>
            <person name="Yang J."/>
            <person name="Guo H."/>
            <person name="Su D."/>
            <person name="Yu L."/>
        </authorList>
    </citation>
    <scope>NUCLEOTIDE SEQUENCE [LARGE SCALE GENOMIC DNA]</scope>
    <source>
        <strain evidence="2 3">YN2</strain>
        <plasmid evidence="2 3">unnamed3</plasmid>
    </source>
</reference>
<protein>
    <recommendedName>
        <fullName evidence="4">Flp family type IVb pilin</fullName>
    </recommendedName>
</protein>
<dbReference type="AlphaFoldDB" id="A0A974SL90"/>
<dbReference type="RefSeq" id="WP_203197141.1">
    <property type="nucleotide sequence ID" value="NZ_CP063365.1"/>
</dbReference>
<organism evidence="2 3">
    <name type="scientific">Xanthobacter dioxanivorans</name>
    <dbReference type="NCBI Taxonomy" id="2528964"/>
    <lineage>
        <taxon>Bacteria</taxon>
        <taxon>Pseudomonadati</taxon>
        <taxon>Pseudomonadota</taxon>
        <taxon>Alphaproteobacteria</taxon>
        <taxon>Hyphomicrobiales</taxon>
        <taxon>Xanthobacteraceae</taxon>
        <taxon>Xanthobacter</taxon>
    </lineage>
</organism>
<proteinExistence type="predicted"/>
<keyword evidence="1" id="KW-1133">Transmembrane helix</keyword>
<dbReference type="KEGG" id="xdi:EZH22_31015"/>
<evidence type="ECO:0000313" key="2">
    <source>
        <dbReference type="EMBL" id="QRG10271.1"/>
    </source>
</evidence>
<keyword evidence="1" id="KW-0812">Transmembrane</keyword>
<evidence type="ECO:0000313" key="3">
    <source>
        <dbReference type="Proteomes" id="UP000596427"/>
    </source>
</evidence>
<gene>
    <name evidence="2" type="ORF">EZH22_31015</name>
</gene>
<keyword evidence="1" id="KW-0472">Membrane</keyword>
<sequence>MKNVVSKAVAVLNNDSGASIVEYGVLTLGIVGVAGVAVTSLSGSITTLMTKVGTAIAAAK</sequence>
<evidence type="ECO:0008006" key="4">
    <source>
        <dbReference type="Google" id="ProtNLM"/>
    </source>
</evidence>
<keyword evidence="2" id="KW-0614">Plasmid</keyword>
<feature type="transmembrane region" description="Helical" evidence="1">
    <location>
        <begin position="20"/>
        <end position="41"/>
    </location>
</feature>
<evidence type="ECO:0000256" key="1">
    <source>
        <dbReference type="SAM" id="Phobius"/>
    </source>
</evidence>
<accession>A0A974SL90</accession>